<name>A0AAV2Z5S8_9STRA</name>
<evidence type="ECO:0000259" key="1">
    <source>
        <dbReference type="PROSITE" id="PS50994"/>
    </source>
</evidence>
<reference evidence="2" key="2">
    <citation type="journal article" date="2023" name="Microbiol Resour">
        <title>Decontamination and Annotation of the Draft Genome Sequence of the Oomycete Lagenidium giganteum ARSEF 373.</title>
        <authorList>
            <person name="Morgan W.R."/>
            <person name="Tartar A."/>
        </authorList>
    </citation>
    <scope>NUCLEOTIDE SEQUENCE</scope>
    <source>
        <strain evidence="2">ARSEF 373</strain>
    </source>
</reference>
<dbReference type="GO" id="GO:0003676">
    <property type="term" value="F:nucleic acid binding"/>
    <property type="evidence" value="ECO:0007669"/>
    <property type="project" value="InterPro"/>
</dbReference>
<dbReference type="PANTHER" id="PTHR37984">
    <property type="entry name" value="PROTEIN CBG26694"/>
    <property type="match status" value="1"/>
</dbReference>
<dbReference type="InterPro" id="IPR012337">
    <property type="entry name" value="RNaseH-like_sf"/>
</dbReference>
<accession>A0AAV2Z5S8</accession>
<reference evidence="2" key="1">
    <citation type="submission" date="2022-11" db="EMBL/GenBank/DDBJ databases">
        <authorList>
            <person name="Morgan W.R."/>
            <person name="Tartar A."/>
        </authorList>
    </citation>
    <scope>NUCLEOTIDE SEQUENCE</scope>
    <source>
        <strain evidence="2">ARSEF 373</strain>
    </source>
</reference>
<dbReference type="AlphaFoldDB" id="A0AAV2Z5S8"/>
<dbReference type="EMBL" id="DAKRPA010000058">
    <property type="protein sequence ID" value="DBA00792.1"/>
    <property type="molecule type" value="Genomic_DNA"/>
</dbReference>
<evidence type="ECO:0000313" key="2">
    <source>
        <dbReference type="EMBL" id="DBA00792.1"/>
    </source>
</evidence>
<dbReference type="InterPro" id="IPR001584">
    <property type="entry name" value="Integrase_cat-core"/>
</dbReference>
<keyword evidence="3" id="KW-1185">Reference proteome</keyword>
<proteinExistence type="predicted"/>
<gene>
    <name evidence="2" type="ORF">N0F65_004697</name>
</gene>
<dbReference type="Gene3D" id="3.30.420.10">
    <property type="entry name" value="Ribonuclease H-like superfamily/Ribonuclease H"/>
    <property type="match status" value="1"/>
</dbReference>
<dbReference type="PANTHER" id="PTHR37984:SF5">
    <property type="entry name" value="PROTEIN NYNRIN-LIKE"/>
    <property type="match status" value="1"/>
</dbReference>
<dbReference type="GO" id="GO:0015074">
    <property type="term" value="P:DNA integration"/>
    <property type="evidence" value="ECO:0007669"/>
    <property type="project" value="InterPro"/>
</dbReference>
<dbReference type="InterPro" id="IPR036397">
    <property type="entry name" value="RNaseH_sf"/>
</dbReference>
<dbReference type="SUPFAM" id="SSF53098">
    <property type="entry name" value="Ribonuclease H-like"/>
    <property type="match status" value="1"/>
</dbReference>
<dbReference type="PROSITE" id="PS50994">
    <property type="entry name" value="INTEGRASE"/>
    <property type="match status" value="1"/>
</dbReference>
<dbReference type="InterPro" id="IPR050951">
    <property type="entry name" value="Retrovirus_Pol_polyprotein"/>
</dbReference>
<dbReference type="Proteomes" id="UP001146120">
    <property type="component" value="Unassembled WGS sequence"/>
</dbReference>
<protein>
    <recommendedName>
        <fullName evidence="1">Integrase catalytic domain-containing protein</fullName>
    </recommendedName>
</protein>
<organism evidence="2 3">
    <name type="scientific">Lagenidium giganteum</name>
    <dbReference type="NCBI Taxonomy" id="4803"/>
    <lineage>
        <taxon>Eukaryota</taxon>
        <taxon>Sar</taxon>
        <taxon>Stramenopiles</taxon>
        <taxon>Oomycota</taxon>
        <taxon>Peronosporomycetes</taxon>
        <taxon>Pythiales</taxon>
        <taxon>Pythiaceae</taxon>
    </lineage>
</organism>
<evidence type="ECO:0000313" key="3">
    <source>
        <dbReference type="Proteomes" id="UP001146120"/>
    </source>
</evidence>
<sequence>MYDFLAERFSCTKLADKGPRFTATHCNHALHWDYLWLGDGYGDASYVLVLKDSLSHFCELFATAAPTAMAAAECLLEWTKRYGHPAIIISAQGSHFRNQVLQLLCDRLKIYQLDRHEWPYLLPVMPFCLNHTPVASLANKAPIEVFTGLPASSNLDVVINKDSLIEPAEPRNIAVQVSKLRSSLEDMHKEVKDAKETLTSSRDGAPQGTSVQFDVGDYVLWSRIDKRLTPSKRLARWVGPFVVTEARSHSFIVKHLLNGSEHEVHG</sequence>
<comment type="caution">
    <text evidence="2">The sequence shown here is derived from an EMBL/GenBank/DDBJ whole genome shotgun (WGS) entry which is preliminary data.</text>
</comment>
<feature type="domain" description="Integrase catalytic" evidence="1">
    <location>
        <begin position="15"/>
        <end position="110"/>
    </location>
</feature>